<name>A0ACC3N9J7_9PEZI</name>
<dbReference type="EMBL" id="JAUTXU010000071">
    <property type="protein sequence ID" value="KAK3712081.1"/>
    <property type="molecule type" value="Genomic_DNA"/>
</dbReference>
<proteinExistence type="predicted"/>
<sequence length="186" mass="20266">MVWAKKVSAILIFGAGILVNIPVAYGLSYLYQHSNEIASNPTLKSPPFIYAAQTAMAVSMWCRALEVAKWLGHQMGYATYGHATTLTGSYTMSNSNDRSAGTRYVAYATGTKQSTTRSARSNQSRSLYNLMSGNDQSVAEDEIELRPAGAAMHTSDATASKTRNKQESMQGIEVSTEFGYTVHSRQ</sequence>
<accession>A0ACC3N9J7</accession>
<evidence type="ECO:0000313" key="2">
    <source>
        <dbReference type="Proteomes" id="UP001281147"/>
    </source>
</evidence>
<evidence type="ECO:0000313" key="1">
    <source>
        <dbReference type="EMBL" id="KAK3712081.1"/>
    </source>
</evidence>
<keyword evidence="2" id="KW-1185">Reference proteome</keyword>
<gene>
    <name evidence="1" type="ORF">LTR37_009172</name>
</gene>
<comment type="caution">
    <text evidence="1">The sequence shown here is derived from an EMBL/GenBank/DDBJ whole genome shotgun (WGS) entry which is preliminary data.</text>
</comment>
<protein>
    <submittedName>
        <fullName evidence="1">Uncharacterized protein</fullName>
    </submittedName>
</protein>
<dbReference type="Proteomes" id="UP001281147">
    <property type="component" value="Unassembled WGS sequence"/>
</dbReference>
<organism evidence="1 2">
    <name type="scientific">Vermiconidia calcicola</name>
    <dbReference type="NCBI Taxonomy" id="1690605"/>
    <lineage>
        <taxon>Eukaryota</taxon>
        <taxon>Fungi</taxon>
        <taxon>Dikarya</taxon>
        <taxon>Ascomycota</taxon>
        <taxon>Pezizomycotina</taxon>
        <taxon>Dothideomycetes</taxon>
        <taxon>Dothideomycetidae</taxon>
        <taxon>Mycosphaerellales</taxon>
        <taxon>Extremaceae</taxon>
        <taxon>Vermiconidia</taxon>
    </lineage>
</organism>
<reference evidence="1" key="1">
    <citation type="submission" date="2023-07" db="EMBL/GenBank/DDBJ databases">
        <title>Black Yeasts Isolated from many extreme environments.</title>
        <authorList>
            <person name="Coleine C."/>
            <person name="Stajich J.E."/>
            <person name="Selbmann L."/>
        </authorList>
    </citation>
    <scope>NUCLEOTIDE SEQUENCE</scope>
    <source>
        <strain evidence="1">CCFEE 5714</strain>
    </source>
</reference>